<keyword evidence="2" id="KW-1185">Reference proteome</keyword>
<dbReference type="Pfam" id="PF11625">
    <property type="entry name" value="DUF3253"/>
    <property type="match status" value="1"/>
</dbReference>
<evidence type="ECO:0000313" key="2">
    <source>
        <dbReference type="Proteomes" id="UP000799423"/>
    </source>
</evidence>
<dbReference type="OrthoDB" id="2563170at2759"/>
<sequence length="98" mass="11220">MPLDDVQRDIITRHADRLLSTRDYPKTICPSEVARALSPSELSTLNASEWRSTMDQVRSVVWEKREAGEVEVLQKGEVVTVETLEEIRGPMRVRLVRS</sequence>
<dbReference type="Proteomes" id="UP000799423">
    <property type="component" value="Unassembled WGS sequence"/>
</dbReference>
<proteinExistence type="predicted"/>
<reference evidence="1" key="1">
    <citation type="submission" date="2020-01" db="EMBL/GenBank/DDBJ databases">
        <authorList>
            <consortium name="DOE Joint Genome Institute"/>
            <person name="Haridas S."/>
            <person name="Albert R."/>
            <person name="Binder M."/>
            <person name="Bloem J."/>
            <person name="Labutti K."/>
            <person name="Salamov A."/>
            <person name="Andreopoulos B."/>
            <person name="Baker S.E."/>
            <person name="Barry K."/>
            <person name="Bills G."/>
            <person name="Bluhm B.H."/>
            <person name="Cannon C."/>
            <person name="Castanera R."/>
            <person name="Culley D.E."/>
            <person name="Daum C."/>
            <person name="Ezra D."/>
            <person name="Gonzalez J.B."/>
            <person name="Henrissat B."/>
            <person name="Kuo A."/>
            <person name="Liang C."/>
            <person name="Lipzen A."/>
            <person name="Lutzoni F."/>
            <person name="Magnuson J."/>
            <person name="Mondo S."/>
            <person name="Nolan M."/>
            <person name="Ohm R."/>
            <person name="Pangilinan J."/>
            <person name="Park H.-J."/>
            <person name="Ramirez L."/>
            <person name="Alfaro M."/>
            <person name="Sun H."/>
            <person name="Tritt A."/>
            <person name="Yoshinaga Y."/>
            <person name="Zwiers L.-H."/>
            <person name="Turgeon B.G."/>
            <person name="Goodwin S.B."/>
            <person name="Spatafora J.W."/>
            <person name="Crous P.W."/>
            <person name="Grigoriev I.V."/>
        </authorList>
    </citation>
    <scope>NUCLEOTIDE SEQUENCE</scope>
    <source>
        <strain evidence="1">IPT5</strain>
    </source>
</reference>
<accession>A0A6A7BH48</accession>
<organism evidence="1 2">
    <name type="scientific">Plenodomus tracheiphilus IPT5</name>
    <dbReference type="NCBI Taxonomy" id="1408161"/>
    <lineage>
        <taxon>Eukaryota</taxon>
        <taxon>Fungi</taxon>
        <taxon>Dikarya</taxon>
        <taxon>Ascomycota</taxon>
        <taxon>Pezizomycotina</taxon>
        <taxon>Dothideomycetes</taxon>
        <taxon>Pleosporomycetidae</taxon>
        <taxon>Pleosporales</taxon>
        <taxon>Pleosporineae</taxon>
        <taxon>Leptosphaeriaceae</taxon>
        <taxon>Plenodomus</taxon>
    </lineage>
</organism>
<dbReference type="SUPFAM" id="SSF46785">
    <property type="entry name" value="Winged helix' DNA-binding domain"/>
    <property type="match status" value="1"/>
</dbReference>
<name>A0A6A7BH48_9PLEO</name>
<dbReference type="EMBL" id="MU006293">
    <property type="protein sequence ID" value="KAF2854027.1"/>
    <property type="molecule type" value="Genomic_DNA"/>
</dbReference>
<evidence type="ECO:0000313" key="1">
    <source>
        <dbReference type="EMBL" id="KAF2854027.1"/>
    </source>
</evidence>
<gene>
    <name evidence="1" type="ORF">T440DRAFT_496239</name>
</gene>
<dbReference type="AlphaFoldDB" id="A0A6A7BH48"/>
<dbReference type="InterPro" id="IPR036388">
    <property type="entry name" value="WH-like_DNA-bd_sf"/>
</dbReference>
<evidence type="ECO:0008006" key="3">
    <source>
        <dbReference type="Google" id="ProtNLM"/>
    </source>
</evidence>
<dbReference type="Gene3D" id="1.10.10.10">
    <property type="entry name" value="Winged helix-like DNA-binding domain superfamily/Winged helix DNA-binding domain"/>
    <property type="match status" value="1"/>
</dbReference>
<protein>
    <recommendedName>
        <fullName evidence="3">DUF3253 domain-containing protein</fullName>
    </recommendedName>
</protein>
<dbReference type="InterPro" id="IPR021660">
    <property type="entry name" value="DUF3253"/>
</dbReference>
<dbReference type="InterPro" id="IPR036390">
    <property type="entry name" value="WH_DNA-bd_sf"/>
</dbReference>